<gene>
    <name evidence="2" type="ORF">H8D96_16855</name>
</gene>
<evidence type="ECO:0000313" key="3">
    <source>
        <dbReference type="Proteomes" id="UP000605201"/>
    </source>
</evidence>
<dbReference type="PANTHER" id="PTHR36179:SF2">
    <property type="entry name" value="LUD DOMAIN-CONTAINING PROTEIN"/>
    <property type="match status" value="1"/>
</dbReference>
<dbReference type="InterPro" id="IPR003741">
    <property type="entry name" value="LUD_dom"/>
</dbReference>
<organism evidence="2 3">
    <name type="scientific">Candidatus Desulfatibia vada</name>
    <dbReference type="NCBI Taxonomy" id="2841696"/>
    <lineage>
        <taxon>Bacteria</taxon>
        <taxon>Pseudomonadati</taxon>
        <taxon>Thermodesulfobacteriota</taxon>
        <taxon>Desulfobacteria</taxon>
        <taxon>Desulfobacterales</taxon>
        <taxon>Desulfobacterales incertae sedis</taxon>
        <taxon>Candidatus Desulfatibia</taxon>
    </lineage>
</organism>
<dbReference type="Proteomes" id="UP000605201">
    <property type="component" value="Unassembled WGS sequence"/>
</dbReference>
<dbReference type="PANTHER" id="PTHR36179">
    <property type="entry name" value="LUD_DOM DOMAIN-CONTAINING PROTEIN"/>
    <property type="match status" value="1"/>
</dbReference>
<evidence type="ECO:0000259" key="1">
    <source>
        <dbReference type="Pfam" id="PF02589"/>
    </source>
</evidence>
<feature type="domain" description="LUD" evidence="1">
    <location>
        <begin position="14"/>
        <end position="211"/>
    </location>
</feature>
<sequence length="217" mass="24321">MDKPIEKYWKIRLANLKEALEANNFKVFVADNTEDAKKVVLEQIIPRTGAKSVSWGGSITLVSTGLYDVLKDGTDMEVLDTYDKKLSPEESFERRRQSLLVDLFLTGTNAVTESGQLVNLDMIGNRIGGITFGPKHVIILVGRNKITTDLDEAMTRIKDYAAPVNTMRLDKKTPCAKTSYCEECKSPDRICNSWVITEKSFPKGRVKVVLINQDLGF</sequence>
<dbReference type="SUPFAM" id="SSF100950">
    <property type="entry name" value="NagB/RpiA/CoA transferase-like"/>
    <property type="match status" value="1"/>
</dbReference>
<dbReference type="EMBL" id="JACNIG010000310">
    <property type="protein sequence ID" value="MBC8433579.1"/>
    <property type="molecule type" value="Genomic_DNA"/>
</dbReference>
<accession>A0A8J6TLP6</accession>
<reference evidence="2 3" key="1">
    <citation type="submission" date="2020-08" db="EMBL/GenBank/DDBJ databases">
        <title>Bridging the membrane lipid divide: bacteria of the FCB group superphylum have the potential to synthesize archaeal ether lipids.</title>
        <authorList>
            <person name="Villanueva L."/>
            <person name="Von Meijenfeldt F.A.B."/>
            <person name="Westbye A.B."/>
            <person name="Yadav S."/>
            <person name="Hopmans E.C."/>
            <person name="Dutilh B.E."/>
            <person name="Sinninghe Damste J.S."/>
        </authorList>
    </citation>
    <scope>NUCLEOTIDE SEQUENCE [LARGE SCALE GENOMIC DNA]</scope>
    <source>
        <strain evidence="2">NIOZ-UU17</strain>
    </source>
</reference>
<dbReference type="InterPro" id="IPR037171">
    <property type="entry name" value="NagB/RpiA_transferase-like"/>
</dbReference>
<proteinExistence type="predicted"/>
<protein>
    <submittedName>
        <fullName evidence="2">Lactate utilization protein</fullName>
    </submittedName>
</protein>
<dbReference type="InterPro" id="IPR024185">
    <property type="entry name" value="FTHF_cligase-like_sf"/>
</dbReference>
<dbReference type="AlphaFoldDB" id="A0A8J6TLP6"/>
<dbReference type="InterPro" id="IPR009501">
    <property type="entry name" value="UCP020269"/>
</dbReference>
<dbReference type="Pfam" id="PF02589">
    <property type="entry name" value="LUD_dom"/>
    <property type="match status" value="1"/>
</dbReference>
<dbReference type="PIRSF" id="PIRSF020269">
    <property type="entry name" value="DUF1121"/>
    <property type="match status" value="1"/>
</dbReference>
<evidence type="ECO:0000313" key="2">
    <source>
        <dbReference type="EMBL" id="MBC8433579.1"/>
    </source>
</evidence>
<name>A0A8J6TLP6_9BACT</name>
<comment type="caution">
    <text evidence="2">The sequence shown here is derived from an EMBL/GenBank/DDBJ whole genome shotgun (WGS) entry which is preliminary data.</text>
</comment>
<dbReference type="Gene3D" id="3.40.50.10420">
    <property type="entry name" value="NagB/RpiA/CoA transferase-like"/>
    <property type="match status" value="1"/>
</dbReference>